<dbReference type="AlphaFoldDB" id="A0A316Z4Q8"/>
<evidence type="ECO:0000313" key="2">
    <source>
        <dbReference type="Proteomes" id="UP000245946"/>
    </source>
</evidence>
<gene>
    <name evidence="1" type="ORF">FA09DRAFT_105738</name>
</gene>
<dbReference type="RefSeq" id="XP_025596353.1">
    <property type="nucleotide sequence ID" value="XM_025738967.1"/>
</dbReference>
<organism evidence="1 2">
    <name type="scientific">Tilletiopsis washingtonensis</name>
    <dbReference type="NCBI Taxonomy" id="58919"/>
    <lineage>
        <taxon>Eukaryota</taxon>
        <taxon>Fungi</taxon>
        <taxon>Dikarya</taxon>
        <taxon>Basidiomycota</taxon>
        <taxon>Ustilaginomycotina</taxon>
        <taxon>Exobasidiomycetes</taxon>
        <taxon>Entylomatales</taxon>
        <taxon>Entylomatales incertae sedis</taxon>
        <taxon>Tilletiopsis</taxon>
    </lineage>
</organism>
<dbReference type="GeneID" id="37266513"/>
<protein>
    <submittedName>
        <fullName evidence="1">Uncharacterized protein</fullName>
    </submittedName>
</protein>
<proteinExistence type="predicted"/>
<name>A0A316Z4Q8_9BASI</name>
<evidence type="ECO:0000313" key="1">
    <source>
        <dbReference type="EMBL" id="PWN96074.1"/>
    </source>
</evidence>
<dbReference type="Proteomes" id="UP000245946">
    <property type="component" value="Unassembled WGS sequence"/>
</dbReference>
<accession>A0A316Z4Q8</accession>
<reference evidence="1 2" key="1">
    <citation type="journal article" date="2018" name="Mol. Biol. Evol.">
        <title>Broad Genomic Sampling Reveals a Smut Pathogenic Ancestry of the Fungal Clade Ustilaginomycotina.</title>
        <authorList>
            <person name="Kijpornyongpan T."/>
            <person name="Mondo S.J."/>
            <person name="Barry K."/>
            <person name="Sandor L."/>
            <person name="Lee J."/>
            <person name="Lipzen A."/>
            <person name="Pangilinan J."/>
            <person name="LaButti K."/>
            <person name="Hainaut M."/>
            <person name="Henrissat B."/>
            <person name="Grigoriev I.V."/>
            <person name="Spatafora J.W."/>
            <person name="Aime M.C."/>
        </authorList>
    </citation>
    <scope>NUCLEOTIDE SEQUENCE [LARGE SCALE GENOMIC DNA]</scope>
    <source>
        <strain evidence="1 2">MCA 4186</strain>
    </source>
</reference>
<keyword evidence="2" id="KW-1185">Reference proteome</keyword>
<dbReference type="EMBL" id="KZ819301">
    <property type="protein sequence ID" value="PWN96074.1"/>
    <property type="molecule type" value="Genomic_DNA"/>
</dbReference>
<sequence>MVTAPLGRSRARQRSLLSSLGAGHREACSPLLGSAVAPARACVSQTSWAVQQLRAVTLFHACSYQAAPRHDGIAALGEEESTACCAGAERSAQRQQLAAAQRQSWLSRAHYSGACLTQALAHQWSHSRSLVKQCISLLASAKASRRETILQDQRPCLTASLRTQLSYAHFGPQS</sequence>